<gene>
    <name evidence="1" type="ORF">ONB1V03_LOCUS22783</name>
    <name evidence="2" type="ORF">ONB1V03_LOCUS22789</name>
</gene>
<reference evidence="2" key="1">
    <citation type="submission" date="2020-11" db="EMBL/GenBank/DDBJ databases">
        <authorList>
            <person name="Tran Van P."/>
        </authorList>
    </citation>
    <scope>NUCLEOTIDE SEQUENCE</scope>
</reference>
<dbReference type="EMBL" id="CAJPVJ010053381">
    <property type="protein sequence ID" value="CAG2183362.1"/>
    <property type="molecule type" value="Genomic_DNA"/>
</dbReference>
<sequence>MVALQIELMWRYKLISGFSSAADFLAYAIVTHLMWPTRQNHHFLTHQTDVDYTEELEYYDDSSISHSETFNFTNTNYRDNHHHNNRSNGYSYDNHLRCDIKA</sequence>
<dbReference type="EMBL" id="OC968264">
    <property type="protein sequence ID" value="CAD7666298.1"/>
    <property type="molecule type" value="Genomic_DNA"/>
</dbReference>
<dbReference type="EMBL" id="CAJPVJ010053439">
    <property type="protein sequence ID" value="CAG2183368.1"/>
    <property type="molecule type" value="Genomic_DNA"/>
</dbReference>
<dbReference type="Proteomes" id="UP000728032">
    <property type="component" value="Unassembled WGS sequence"/>
</dbReference>
<evidence type="ECO:0000313" key="1">
    <source>
        <dbReference type="EMBL" id="CAD7666291.1"/>
    </source>
</evidence>
<organism evidence="2">
    <name type="scientific">Oppiella nova</name>
    <dbReference type="NCBI Taxonomy" id="334625"/>
    <lineage>
        <taxon>Eukaryota</taxon>
        <taxon>Metazoa</taxon>
        <taxon>Ecdysozoa</taxon>
        <taxon>Arthropoda</taxon>
        <taxon>Chelicerata</taxon>
        <taxon>Arachnida</taxon>
        <taxon>Acari</taxon>
        <taxon>Acariformes</taxon>
        <taxon>Sarcoptiformes</taxon>
        <taxon>Oribatida</taxon>
        <taxon>Brachypylina</taxon>
        <taxon>Oppioidea</taxon>
        <taxon>Oppiidae</taxon>
        <taxon>Oppiella</taxon>
    </lineage>
</organism>
<protein>
    <submittedName>
        <fullName evidence="2">Uncharacterized protein</fullName>
    </submittedName>
</protein>
<keyword evidence="3" id="KW-1185">Reference proteome</keyword>
<evidence type="ECO:0000313" key="2">
    <source>
        <dbReference type="EMBL" id="CAD7666298.1"/>
    </source>
</evidence>
<dbReference type="EMBL" id="OC968206">
    <property type="protein sequence ID" value="CAD7666291.1"/>
    <property type="molecule type" value="Genomic_DNA"/>
</dbReference>
<dbReference type="AlphaFoldDB" id="A0A7R9MVZ6"/>
<evidence type="ECO:0000313" key="3">
    <source>
        <dbReference type="Proteomes" id="UP000728032"/>
    </source>
</evidence>
<accession>A0A7R9MVZ6</accession>
<name>A0A7R9MVZ6_9ACAR</name>
<dbReference type="OrthoDB" id="45670at2759"/>
<proteinExistence type="predicted"/>